<keyword evidence="2" id="KW-1185">Reference proteome</keyword>
<organism evidence="1 2">
    <name type="scientific">Pseudovibrio exalbescens</name>
    <dbReference type="NCBI Taxonomy" id="197461"/>
    <lineage>
        <taxon>Bacteria</taxon>
        <taxon>Pseudomonadati</taxon>
        <taxon>Pseudomonadota</taxon>
        <taxon>Alphaproteobacteria</taxon>
        <taxon>Hyphomicrobiales</taxon>
        <taxon>Stappiaceae</taxon>
        <taxon>Pseudovibrio</taxon>
    </lineage>
</organism>
<name>A0A1U7JJ98_9HYPH</name>
<comment type="caution">
    <text evidence="1">The sequence shown here is derived from an EMBL/GenBank/DDBJ whole genome shotgun (WGS) entry which is preliminary data.</text>
</comment>
<accession>A0A1U7JJ98</accession>
<proteinExistence type="predicted"/>
<protein>
    <submittedName>
        <fullName evidence="1">Uncharacterized protein</fullName>
    </submittedName>
</protein>
<dbReference type="Proteomes" id="UP000185783">
    <property type="component" value="Unassembled WGS sequence"/>
</dbReference>
<reference evidence="1 2" key="1">
    <citation type="submission" date="2016-03" db="EMBL/GenBank/DDBJ databases">
        <title>Genome sequence of Nesiotobacter sp. nov., a moderately halophilic alphaproteobacterium isolated from the Yellow Sea, China.</title>
        <authorList>
            <person name="Zhang G."/>
            <person name="Zhang R."/>
        </authorList>
    </citation>
    <scope>NUCLEOTIDE SEQUENCE [LARGE SCALE GENOMIC DNA]</scope>
    <source>
        <strain evidence="1 2">WB1-6</strain>
    </source>
</reference>
<evidence type="ECO:0000313" key="1">
    <source>
        <dbReference type="EMBL" id="OKL44762.1"/>
    </source>
</evidence>
<sequence>MNIERISSVGATIIALAALVASQFPPLYTYFQSGEVVEDEIADFALRCGKQGVFLTTKVPYQNVGDGYATILSIRLKLRDQQGTLVADFQDPRVQSEKKVDALMRPVFEPFVRKAIAPTEHWVASAVFDPDWSNQNIEAMRVLLPRLDDALGYSGFSFDIEEEYDIDPELISALSNAYQPLIDWVEPGNYVIALNTIWNDEDGKRHTLTSETRFALSASEAAAVKRYYSPDFLSENPDFFRSCLITPDIQTTGSS</sequence>
<gene>
    <name evidence="1" type="ORF">A3843_06690</name>
</gene>
<dbReference type="RefSeq" id="WP_028481973.1">
    <property type="nucleotide sequence ID" value="NZ_LVVZ01000011.1"/>
</dbReference>
<dbReference type="EMBL" id="LVVZ01000011">
    <property type="protein sequence ID" value="OKL44762.1"/>
    <property type="molecule type" value="Genomic_DNA"/>
</dbReference>
<dbReference type="AlphaFoldDB" id="A0A1U7JJ98"/>
<evidence type="ECO:0000313" key="2">
    <source>
        <dbReference type="Proteomes" id="UP000185783"/>
    </source>
</evidence>